<dbReference type="AlphaFoldDB" id="A0AAD9CID9"/>
<name>A0AAD9CID9_DISEL</name>
<keyword evidence="1" id="KW-0648">Protein biosynthesis</keyword>
<evidence type="ECO:0000313" key="2">
    <source>
        <dbReference type="Proteomes" id="UP001228049"/>
    </source>
</evidence>
<dbReference type="GO" id="GO:0003746">
    <property type="term" value="F:translation elongation factor activity"/>
    <property type="evidence" value="ECO:0007669"/>
    <property type="project" value="UniProtKB-KW"/>
</dbReference>
<dbReference type="EMBL" id="JASDAP010000005">
    <property type="protein sequence ID" value="KAK1902475.1"/>
    <property type="molecule type" value="Genomic_DNA"/>
</dbReference>
<keyword evidence="1" id="KW-0251">Elongation factor</keyword>
<reference evidence="1" key="1">
    <citation type="submission" date="2023-04" db="EMBL/GenBank/DDBJ databases">
        <title>Chromosome-level genome of Chaenocephalus aceratus.</title>
        <authorList>
            <person name="Park H."/>
        </authorList>
    </citation>
    <scope>NUCLEOTIDE SEQUENCE</scope>
    <source>
        <strain evidence="1">DE</strain>
        <tissue evidence="1">Muscle</tissue>
    </source>
</reference>
<comment type="caution">
    <text evidence="1">The sequence shown here is derived from an EMBL/GenBank/DDBJ whole genome shotgun (WGS) entry which is preliminary data.</text>
</comment>
<proteinExistence type="predicted"/>
<gene>
    <name evidence="1" type="ORF">KUDE01_005436</name>
</gene>
<protein>
    <submittedName>
        <fullName evidence="1">Elongation factor P</fullName>
    </submittedName>
</protein>
<evidence type="ECO:0000313" key="1">
    <source>
        <dbReference type="EMBL" id="KAK1902475.1"/>
    </source>
</evidence>
<dbReference type="Proteomes" id="UP001228049">
    <property type="component" value="Unassembled WGS sequence"/>
</dbReference>
<accession>A0AAD9CID9</accession>
<organism evidence="1 2">
    <name type="scientific">Dissostichus eleginoides</name>
    <name type="common">Patagonian toothfish</name>
    <name type="synonym">Dissostichus amissus</name>
    <dbReference type="NCBI Taxonomy" id="100907"/>
    <lineage>
        <taxon>Eukaryota</taxon>
        <taxon>Metazoa</taxon>
        <taxon>Chordata</taxon>
        <taxon>Craniata</taxon>
        <taxon>Vertebrata</taxon>
        <taxon>Euteleostomi</taxon>
        <taxon>Actinopterygii</taxon>
        <taxon>Neopterygii</taxon>
        <taxon>Teleostei</taxon>
        <taxon>Neoteleostei</taxon>
        <taxon>Acanthomorphata</taxon>
        <taxon>Eupercaria</taxon>
        <taxon>Perciformes</taxon>
        <taxon>Notothenioidei</taxon>
        <taxon>Nototheniidae</taxon>
        <taxon>Dissostichus</taxon>
    </lineage>
</organism>
<keyword evidence="2" id="KW-1185">Reference proteome</keyword>
<sequence length="78" mass="9034">MRSGGVAGLSLRVGAVVDRERERDSLRRFLFASRDLDRFLDLSLSLDRLRFLLCLLLLECLERDELRLRDRPILTSSA</sequence>